<feature type="domain" description="Glycosyl transferase CAP10" evidence="3">
    <location>
        <begin position="1172"/>
        <end position="1428"/>
    </location>
</feature>
<dbReference type="PANTHER" id="PTHR12203">
    <property type="entry name" value="KDEL LYS-ASP-GLU-LEU CONTAINING - RELATED"/>
    <property type="match status" value="1"/>
</dbReference>
<accession>A0AAN6LMC6</accession>
<feature type="transmembrane region" description="Helical" evidence="2">
    <location>
        <begin position="809"/>
        <end position="829"/>
    </location>
</feature>
<feature type="transmembrane region" description="Helical" evidence="2">
    <location>
        <begin position="621"/>
        <end position="641"/>
    </location>
</feature>
<dbReference type="PANTHER" id="PTHR12203:SF104">
    <property type="entry name" value="PROTEIN CAP1, PUTATIVE (AFU_ORTHOLOGUE AFUA_1G05595)-RELATED"/>
    <property type="match status" value="1"/>
</dbReference>
<keyword evidence="2" id="KW-1133">Transmembrane helix</keyword>
<dbReference type="EMBL" id="WVTA01000018">
    <property type="protein sequence ID" value="KAK3197724.1"/>
    <property type="molecule type" value="Genomic_DNA"/>
</dbReference>
<feature type="transmembrane region" description="Helical" evidence="2">
    <location>
        <begin position="727"/>
        <end position="745"/>
    </location>
</feature>
<name>A0AAN6LMC6_9PLEO</name>
<gene>
    <name evidence="4" type="ORF">GRF29_216g1077133</name>
</gene>
<feature type="compositionally biased region" description="Polar residues" evidence="1">
    <location>
        <begin position="120"/>
        <end position="132"/>
    </location>
</feature>
<reference evidence="4 5" key="1">
    <citation type="submission" date="2021-02" db="EMBL/GenBank/DDBJ databases">
        <title>Genome assembly of Pseudopithomyces chartarum.</title>
        <authorList>
            <person name="Jauregui R."/>
            <person name="Singh J."/>
            <person name="Voisey C."/>
        </authorList>
    </citation>
    <scope>NUCLEOTIDE SEQUENCE [LARGE SCALE GENOMIC DNA]</scope>
    <source>
        <strain evidence="4 5">AGR01</strain>
    </source>
</reference>
<feature type="transmembrane region" description="Helical" evidence="2">
    <location>
        <begin position="751"/>
        <end position="768"/>
    </location>
</feature>
<dbReference type="InterPro" id="IPR006598">
    <property type="entry name" value="CAP10"/>
</dbReference>
<dbReference type="SMART" id="SM00672">
    <property type="entry name" value="CAP10"/>
    <property type="match status" value="1"/>
</dbReference>
<dbReference type="InterPro" id="IPR051091">
    <property type="entry name" value="O-Glucosyltr/Glycosyltrsf_90"/>
</dbReference>
<keyword evidence="2" id="KW-0472">Membrane</keyword>
<keyword evidence="2" id="KW-0812">Transmembrane</keyword>
<evidence type="ECO:0000259" key="3">
    <source>
        <dbReference type="SMART" id="SM00672"/>
    </source>
</evidence>
<feature type="non-terminal residue" evidence="4">
    <location>
        <position position="1"/>
    </location>
</feature>
<feature type="region of interest" description="Disordered" evidence="1">
    <location>
        <begin position="422"/>
        <end position="447"/>
    </location>
</feature>
<evidence type="ECO:0000256" key="2">
    <source>
        <dbReference type="SAM" id="Phobius"/>
    </source>
</evidence>
<evidence type="ECO:0000313" key="4">
    <source>
        <dbReference type="EMBL" id="KAK3197724.1"/>
    </source>
</evidence>
<dbReference type="Proteomes" id="UP001280581">
    <property type="component" value="Unassembled WGS sequence"/>
</dbReference>
<feature type="region of interest" description="Disordered" evidence="1">
    <location>
        <begin position="779"/>
        <end position="801"/>
    </location>
</feature>
<protein>
    <recommendedName>
        <fullName evidence="3">Glycosyl transferase CAP10 domain-containing protein</fullName>
    </recommendedName>
</protein>
<evidence type="ECO:0000256" key="1">
    <source>
        <dbReference type="SAM" id="MobiDB-lite"/>
    </source>
</evidence>
<feature type="compositionally biased region" description="Polar residues" evidence="1">
    <location>
        <begin position="423"/>
        <end position="447"/>
    </location>
</feature>
<organism evidence="4 5">
    <name type="scientific">Pseudopithomyces chartarum</name>
    <dbReference type="NCBI Taxonomy" id="1892770"/>
    <lineage>
        <taxon>Eukaryota</taxon>
        <taxon>Fungi</taxon>
        <taxon>Dikarya</taxon>
        <taxon>Ascomycota</taxon>
        <taxon>Pezizomycotina</taxon>
        <taxon>Dothideomycetes</taxon>
        <taxon>Pleosporomycetidae</taxon>
        <taxon>Pleosporales</taxon>
        <taxon>Massarineae</taxon>
        <taxon>Didymosphaeriaceae</taxon>
        <taxon>Pseudopithomyces</taxon>
    </lineage>
</organism>
<feature type="transmembrane region" description="Helical" evidence="2">
    <location>
        <begin position="863"/>
        <end position="884"/>
    </location>
</feature>
<sequence>RIPAAALCKMTLLHNHQVAEEDSVAQQETGILNTSSYKEAPFQAGAPLSTITEVDSEAATDLNKIHIDIDDTMVSNKQADMNLPSLEEQIDSWTFLKAEECSDSDDAVCSASVPPVSGRPGSTSSLENTLVNSDEEYEGSSKSFVDLDGQHRTLPQDRNGTSGYDDASGPFAPIFAAAQLENLHPSNLKRALSEVTDAVGDELSARINDATRGMDVPAMADNVIGPIFRVPEQFSALQRAGRRKYREFDNMSVPSVFSRKRRASKQDDPDYDAMEMADARGIFAREMAALARKTIVAQGICYIHQVVMCQLLHYDLELALGKFFTEWKPRMEAKELMRADVCWFAGENCFELELEASWPKSDEEETNLTDIHWEPIKFHIPDLNKYCKVSAADYISRNAAKPGNINVEVTVAEDQVVSGHIPNENTANINDTDANGNINDHGASSQITSGSATDISIFEYDLSDTNTEISDIDADEIDVKEDVDSDDDAGDCMVEGFVLTCSRDEVTSIRSPLKAGKWTLRPCGSAALRSNACRDHMFVWDPVFPLTSAAPSQAHPRYSPTDDGPAPRQSLNLPLVISPQMPRVASLVLDHARRNHHILVPLLFVFLAATANVHSPVQHQLLIASASWAVVCVLTLFWTGVRLQDGARRKTSWLAGGFLALSLVCDRAACDKEGVWATKGFLPLLVVYLSENDMLARHLSLPTYTRPTDVAKEGATAPDTQHQSASFRLLAVLTLSASFALSTPFTASQTTALGISSVIFAAVGFVLLEQTIKSTANDEAMHKSPQITANGTASREKASDAPTKTQQLVALRDVAAVLALLCGLAAYFMEPRLGSEMVSWEPVYRFGGGTVKLRIGATFSNTWFTIIYGSSALMFLSGNASASISDTRNFLRFRRVLIGVTALSVAFVLLQGTFKEHYGLPQGPLSTVKTSPPATPYGPVQMDLTKGHPASQLIESAEKGFRDMLNRQSKTLSEAVAEYRRRHGIAPPPHFDKWYEFATRNGVVLIDEFDTITQSLLPFWSLKPSTIRSRIRTALGHEDTALIAILIRDGSVVKAEGEPEWQREATTGMLEKFVQYLPDMDLGFNIHDEPRVVVPNDHLSAMVAKAHDVLSAVAKKEQPRNSFSPRPSDLGNGQRIEEVSYSRFNRFAHQQTWTHSRLSCPAASQAQQFEDQVPDNLTAYAAGPLNYILNATAFSDICNSPSLSGSFGFFERPNAFSIIHELTPIFSQSKISSFQDILYPSPWYWYGKVDYNPSHDTSWENKTNALYWRGSTTGGFSRKGGWRRQHRQRLVRRLNALDKANISVPIAGGDASPAHHLQEVPRPLYKSLIDVKFSHIGQCDPGDCDAQKEFFTLAEHAEPEVAWSYKHLLDMDGNAFSGRFYAFLRSRSLTFKMAVFREWHAEWIQDIESHVREIPVPTNRVTQTSTIFP</sequence>
<evidence type="ECO:0000313" key="5">
    <source>
        <dbReference type="Proteomes" id="UP001280581"/>
    </source>
</evidence>
<comment type="caution">
    <text evidence="4">The sequence shown here is derived from an EMBL/GenBank/DDBJ whole genome shotgun (WGS) entry which is preliminary data.</text>
</comment>
<proteinExistence type="predicted"/>
<feature type="transmembrane region" description="Helical" evidence="2">
    <location>
        <begin position="896"/>
        <end position="914"/>
    </location>
</feature>
<keyword evidence="5" id="KW-1185">Reference proteome</keyword>
<feature type="region of interest" description="Disordered" evidence="1">
    <location>
        <begin position="106"/>
        <end position="141"/>
    </location>
</feature>